<accession>N0BCN4</accession>
<evidence type="ECO:0008006" key="3">
    <source>
        <dbReference type="Google" id="ProtNLM"/>
    </source>
</evidence>
<gene>
    <name evidence="1" type="ORF">Asulf_01383</name>
</gene>
<dbReference type="RefSeq" id="WP_015590972.1">
    <property type="nucleotide sequence ID" value="NC_021169.1"/>
</dbReference>
<dbReference type="HOGENOM" id="CLU_3038846_0_0_2"/>
<dbReference type="KEGG" id="ast:Asulf_01383"/>
<dbReference type="SUPFAM" id="SSF50199">
    <property type="entry name" value="Staphylococcal nuclease"/>
    <property type="match status" value="1"/>
</dbReference>
<proteinExistence type="predicted"/>
<keyword evidence="2" id="KW-1185">Reference proteome</keyword>
<dbReference type="eggNOG" id="arCOG03192">
    <property type="taxonomic scope" value="Archaea"/>
</dbReference>
<evidence type="ECO:0000313" key="2">
    <source>
        <dbReference type="Proteomes" id="UP000013307"/>
    </source>
</evidence>
<evidence type="ECO:0000313" key="1">
    <source>
        <dbReference type="EMBL" id="AGK61374.1"/>
    </source>
</evidence>
<organism evidence="1 2">
    <name type="scientific">Archaeoglobus sulfaticallidus PM70-1</name>
    <dbReference type="NCBI Taxonomy" id="387631"/>
    <lineage>
        <taxon>Archaea</taxon>
        <taxon>Methanobacteriati</taxon>
        <taxon>Methanobacteriota</taxon>
        <taxon>Archaeoglobi</taxon>
        <taxon>Archaeoglobales</taxon>
        <taxon>Archaeoglobaceae</taxon>
        <taxon>Archaeoglobus</taxon>
    </lineage>
</organism>
<sequence>MIAEGYARYYCEAEFSKRDYYSQLEEKARVNRAWLWNYSPPELRILAVNYDACG</sequence>
<dbReference type="AlphaFoldDB" id="N0BCN4"/>
<protein>
    <recommendedName>
        <fullName evidence="3">TNase-like domain-containing protein</fullName>
    </recommendedName>
</protein>
<reference evidence="1 2" key="1">
    <citation type="journal article" date="2013" name="Genome Announc.">
        <title>Complete Genome Sequence of the Thermophilic and Facultatively Chemolithoautotrophic Sulfate Reducer Archaeoglobus sulfaticallidus Strain PM70-1T.</title>
        <authorList>
            <person name="Stokke R."/>
            <person name="Hocking W.P."/>
            <person name="Steinsbu B.O."/>
            <person name="Steen I.H."/>
        </authorList>
    </citation>
    <scope>NUCLEOTIDE SEQUENCE [LARGE SCALE GENOMIC DNA]</scope>
    <source>
        <strain evidence="1">PM70-1</strain>
    </source>
</reference>
<name>N0BCN4_9EURY</name>
<dbReference type="InterPro" id="IPR035437">
    <property type="entry name" value="SNase_OB-fold_sf"/>
</dbReference>
<dbReference type="STRING" id="387631.Asulf_01383"/>
<dbReference type="EMBL" id="CP005290">
    <property type="protein sequence ID" value="AGK61374.1"/>
    <property type="molecule type" value="Genomic_DNA"/>
</dbReference>
<dbReference type="GeneID" id="77093664"/>
<dbReference type="Proteomes" id="UP000013307">
    <property type="component" value="Chromosome"/>
</dbReference>